<name>A0A2U2BEG2_9BACT</name>
<dbReference type="GO" id="GO:0016020">
    <property type="term" value="C:membrane"/>
    <property type="evidence" value="ECO:0007669"/>
    <property type="project" value="InterPro"/>
</dbReference>
<dbReference type="Proteomes" id="UP000244956">
    <property type="component" value="Unassembled WGS sequence"/>
</dbReference>
<dbReference type="GO" id="GO:0000155">
    <property type="term" value="F:phosphorelay sensor kinase activity"/>
    <property type="evidence" value="ECO:0007669"/>
    <property type="project" value="InterPro"/>
</dbReference>
<dbReference type="InterPro" id="IPR036890">
    <property type="entry name" value="HATPase_C_sf"/>
</dbReference>
<dbReference type="OrthoDB" id="9809908at2"/>
<dbReference type="InterPro" id="IPR010559">
    <property type="entry name" value="Sig_transdc_His_kin_internal"/>
</dbReference>
<feature type="transmembrane region" description="Helical" evidence="2">
    <location>
        <begin position="110"/>
        <end position="132"/>
    </location>
</feature>
<keyword evidence="2" id="KW-0812">Transmembrane</keyword>
<evidence type="ECO:0000259" key="3">
    <source>
        <dbReference type="Pfam" id="PF06580"/>
    </source>
</evidence>
<keyword evidence="2" id="KW-1133">Transmembrane helix</keyword>
<dbReference type="Gene3D" id="3.30.565.10">
    <property type="entry name" value="Histidine kinase-like ATPase, C-terminal domain"/>
    <property type="match status" value="1"/>
</dbReference>
<gene>
    <name evidence="4" type="ORF">DDZ16_01560</name>
</gene>
<dbReference type="InterPro" id="IPR050640">
    <property type="entry name" value="Bact_2-comp_sensor_kinase"/>
</dbReference>
<dbReference type="AlphaFoldDB" id="A0A2U2BEG2"/>
<dbReference type="EMBL" id="QEWP01000001">
    <property type="protein sequence ID" value="PWE01464.1"/>
    <property type="molecule type" value="Genomic_DNA"/>
</dbReference>
<dbReference type="Pfam" id="PF06580">
    <property type="entry name" value="His_kinase"/>
    <property type="match status" value="1"/>
</dbReference>
<comment type="caution">
    <text evidence="4">The sequence shown here is derived from an EMBL/GenBank/DDBJ whole genome shotgun (WGS) entry which is preliminary data.</text>
</comment>
<dbReference type="SUPFAM" id="SSF55874">
    <property type="entry name" value="ATPase domain of HSP90 chaperone/DNA topoisomerase II/histidine kinase"/>
    <property type="match status" value="1"/>
</dbReference>
<evidence type="ECO:0000313" key="5">
    <source>
        <dbReference type="Proteomes" id="UP000244956"/>
    </source>
</evidence>
<protein>
    <submittedName>
        <fullName evidence="4">Histidine kinase</fullName>
    </submittedName>
</protein>
<accession>A0A2U2BEG2</accession>
<dbReference type="PANTHER" id="PTHR34220">
    <property type="entry name" value="SENSOR HISTIDINE KINASE YPDA"/>
    <property type="match status" value="1"/>
</dbReference>
<organism evidence="4 5">
    <name type="scientific">Marinilabilia rubra</name>
    <dbReference type="NCBI Taxonomy" id="2162893"/>
    <lineage>
        <taxon>Bacteria</taxon>
        <taxon>Pseudomonadati</taxon>
        <taxon>Bacteroidota</taxon>
        <taxon>Bacteroidia</taxon>
        <taxon>Marinilabiliales</taxon>
        <taxon>Marinilabiliaceae</taxon>
        <taxon>Marinilabilia</taxon>
    </lineage>
</organism>
<proteinExistence type="predicted"/>
<evidence type="ECO:0000256" key="2">
    <source>
        <dbReference type="SAM" id="Phobius"/>
    </source>
</evidence>
<sequence length="341" mass="39841">MAGWCTLFLVHTIFLTHQNLLPFNEAIIDAFIYNFILMIIGLALYFPLTYSEYNTRQSSLNKVFIIHLLHHTITGLFTLIIWLGSSFFLAKLVFENNPQYMDFARSSLPVRAALGSLLLLLLIFMYHFISFYQNLEEKSRREEQLKKMVKEAELKALKAQLNPHFLFNSLNSISSLTISKPEAARQMLTQLSDFLRYSLRRNHQSFLPLNDEITNMKRYLDIEKVRFGERLISKFDIPEECLNMPVPAMLLQPVYENAIKHGLYESIEPVTIQTTCRIYQNGLRLSIVNNFDPDSTRQKGEGVGLENIRNKLYLFYNRKDLISISKEEDYFEVSFILPKTH</sequence>
<keyword evidence="2" id="KW-0472">Membrane</keyword>
<feature type="coiled-coil region" evidence="1">
    <location>
        <begin position="132"/>
        <end position="162"/>
    </location>
</feature>
<evidence type="ECO:0000313" key="4">
    <source>
        <dbReference type="EMBL" id="PWE01464.1"/>
    </source>
</evidence>
<keyword evidence="1" id="KW-0175">Coiled coil</keyword>
<reference evidence="4 5" key="1">
    <citation type="submission" date="2018-05" db="EMBL/GenBank/DDBJ databases">
        <title>Marinilabilia rubrum sp. nov., isolated from saltern sediment.</title>
        <authorList>
            <person name="Zhang R."/>
        </authorList>
    </citation>
    <scope>NUCLEOTIDE SEQUENCE [LARGE SCALE GENOMIC DNA]</scope>
    <source>
        <strain evidence="4 5">WTE16</strain>
    </source>
</reference>
<dbReference type="PANTHER" id="PTHR34220:SF7">
    <property type="entry name" value="SENSOR HISTIDINE KINASE YPDA"/>
    <property type="match status" value="1"/>
</dbReference>
<feature type="transmembrane region" description="Helical" evidence="2">
    <location>
        <begin position="31"/>
        <end position="51"/>
    </location>
</feature>
<evidence type="ECO:0000256" key="1">
    <source>
        <dbReference type="SAM" id="Coils"/>
    </source>
</evidence>
<keyword evidence="4" id="KW-0418">Kinase</keyword>
<feature type="transmembrane region" description="Helical" evidence="2">
    <location>
        <begin position="63"/>
        <end position="90"/>
    </location>
</feature>
<keyword evidence="5" id="KW-1185">Reference proteome</keyword>
<feature type="domain" description="Signal transduction histidine kinase internal region" evidence="3">
    <location>
        <begin position="152"/>
        <end position="231"/>
    </location>
</feature>
<keyword evidence="4" id="KW-0808">Transferase</keyword>